<protein>
    <recommendedName>
        <fullName evidence="6">DUF5667 domain-containing protein</fullName>
    </recommendedName>
</protein>
<evidence type="ECO:0000313" key="3">
    <source>
        <dbReference type="EMBL" id="UOO94894.1"/>
    </source>
</evidence>
<evidence type="ECO:0000313" key="4">
    <source>
        <dbReference type="Proteomes" id="UP000830542"/>
    </source>
</evidence>
<feature type="region of interest" description="Disordered" evidence="1">
    <location>
        <begin position="160"/>
        <end position="189"/>
    </location>
</feature>
<dbReference type="EMBL" id="BAAADN010000026">
    <property type="protein sequence ID" value="GAA0461074.1"/>
    <property type="molecule type" value="Genomic_DNA"/>
</dbReference>
<gene>
    <name evidence="2" type="ORF">GCM10008985_16960</name>
    <name evidence="3" type="ORF">MUK72_13095</name>
</gene>
<evidence type="ECO:0008006" key="6">
    <source>
        <dbReference type="Google" id="ProtNLM"/>
    </source>
</evidence>
<organism evidence="2 5">
    <name type="scientific">Halococcus dombrowskii</name>
    <dbReference type="NCBI Taxonomy" id="179637"/>
    <lineage>
        <taxon>Archaea</taxon>
        <taxon>Methanobacteriati</taxon>
        <taxon>Methanobacteriota</taxon>
        <taxon>Stenosarchaea group</taxon>
        <taxon>Halobacteria</taxon>
        <taxon>Halobacteriales</taxon>
        <taxon>Halococcaceae</taxon>
        <taxon>Halococcus</taxon>
    </lineage>
</organism>
<reference evidence="2" key="3">
    <citation type="submission" date="2023-12" db="EMBL/GenBank/DDBJ databases">
        <authorList>
            <person name="Sun Q."/>
            <person name="Inoue M."/>
        </authorList>
    </citation>
    <scope>NUCLEOTIDE SEQUENCE</scope>
    <source>
        <strain evidence="2">JCM 12289</strain>
    </source>
</reference>
<dbReference type="GeneID" id="71762801"/>
<dbReference type="EMBL" id="CP095005">
    <property type="protein sequence ID" value="UOO94894.1"/>
    <property type="molecule type" value="Genomic_DNA"/>
</dbReference>
<name>A0AAV3SHN5_HALDO</name>
<evidence type="ECO:0000256" key="1">
    <source>
        <dbReference type="SAM" id="MobiDB-lite"/>
    </source>
</evidence>
<dbReference type="Proteomes" id="UP001500962">
    <property type="component" value="Unassembled WGS sequence"/>
</dbReference>
<dbReference type="KEGG" id="hdo:MUK72_13095"/>
<evidence type="ECO:0000313" key="2">
    <source>
        <dbReference type="EMBL" id="GAA0461074.1"/>
    </source>
</evidence>
<dbReference type="AlphaFoldDB" id="A0AAV3SHN5"/>
<reference evidence="2" key="1">
    <citation type="journal article" date="2014" name="Int. J. Syst. Evol. Microbiol.">
        <title>Complete genome sequence of Corynebacterium casei LMG S-19264T (=DSM 44701T), isolated from a smear-ripened cheese.</title>
        <authorList>
            <consortium name="US DOE Joint Genome Institute (JGI-PGF)"/>
            <person name="Walter F."/>
            <person name="Albersmeier A."/>
            <person name="Kalinowski J."/>
            <person name="Ruckert C."/>
        </authorList>
    </citation>
    <scope>NUCLEOTIDE SEQUENCE</scope>
    <source>
        <strain evidence="2">JCM 12289</strain>
    </source>
</reference>
<proteinExistence type="predicted"/>
<reference evidence="3" key="2">
    <citation type="submission" date="2022-04" db="EMBL/GenBank/DDBJ databases">
        <title>Sequencing and genomic assembly of Halococcus dombrowskii.</title>
        <authorList>
            <person name="Lim S.W."/>
            <person name="MacLea K.S."/>
        </authorList>
    </citation>
    <scope>NUCLEOTIDE SEQUENCE</scope>
    <source>
        <strain evidence="3">H4</strain>
    </source>
</reference>
<evidence type="ECO:0000313" key="5">
    <source>
        <dbReference type="Proteomes" id="UP001500962"/>
    </source>
</evidence>
<keyword evidence="4" id="KW-1185">Reference proteome</keyword>
<dbReference type="Proteomes" id="UP000830542">
    <property type="component" value="Chromosome"/>
</dbReference>
<accession>A0AAV3SHN5</accession>
<dbReference type="RefSeq" id="WP_244701671.1">
    <property type="nucleotide sequence ID" value="NZ_BAAADN010000026.1"/>
</dbReference>
<feature type="compositionally biased region" description="Polar residues" evidence="1">
    <location>
        <begin position="160"/>
        <end position="173"/>
    </location>
</feature>
<sequence>MNTNAVAVVLASILFCGLVGVGVGPQLGATETTTHTATEDVGRDVSVFMQRGVATANGSVDSGMWVAAFETAENQSRREALVAKRAATLSVRLDRLATRIEAFRTQANGSASHRARRGRLTADHDALSTAISEAKTTATSEGVNASSLDRLGQRVENLSAVPTASNGSAQTPGRTPGTVDTRTNDRTDR</sequence>